<accession>A0ABW8IV87</accession>
<evidence type="ECO:0000256" key="5">
    <source>
        <dbReference type="ARBA" id="ARBA00022692"/>
    </source>
</evidence>
<sequence>MLATSVPGLFCISVGASALGGALGMSSGIFIVPILTLIAGVDVRVAIGSSVVSVIACSCGSAASFLKERLTNVRLAIVLETATTLGAATGVLLSGVVSVPVLYAVFAMVLLVSAWQMLMRRGNATAHPDGGPTDGWVRRLDSVYPDRAIGGDVAYRVERLPAGLALMYGAGLLSALLGIGSGVLKIPAMDTALRLPIKVSSATSNFMIGVTAAASAGAYFIRGAIVPAIAGPVALGSVVGALLGARLLVFVSPNKLRLVFVVALLVLAIQMVFAAVGVRRVFAA</sequence>
<evidence type="ECO:0000256" key="6">
    <source>
        <dbReference type="ARBA" id="ARBA00022989"/>
    </source>
</evidence>
<comment type="subcellular location">
    <subcellularLocation>
        <location evidence="1 8">Cell membrane</location>
        <topology evidence="1 8">Multi-pass membrane protein</topology>
    </subcellularLocation>
</comment>
<keyword evidence="7 8" id="KW-0472">Membrane</keyword>
<keyword evidence="4 8" id="KW-1003">Cell membrane</keyword>
<evidence type="ECO:0000256" key="4">
    <source>
        <dbReference type="ARBA" id="ARBA00022475"/>
    </source>
</evidence>
<gene>
    <name evidence="9" type="ORF">ISP13_10300</name>
</gene>
<organism evidence="9 10">
    <name type="scientific">Dyella lipolytica</name>
    <dbReference type="NCBI Taxonomy" id="1867835"/>
    <lineage>
        <taxon>Bacteria</taxon>
        <taxon>Pseudomonadati</taxon>
        <taxon>Pseudomonadota</taxon>
        <taxon>Gammaproteobacteria</taxon>
        <taxon>Lysobacterales</taxon>
        <taxon>Rhodanobacteraceae</taxon>
        <taxon>Dyella</taxon>
    </lineage>
</organism>
<name>A0ABW8IV87_9GAMM</name>
<dbReference type="InterPro" id="IPR052017">
    <property type="entry name" value="TSUP"/>
</dbReference>
<dbReference type="PANTHER" id="PTHR30269:SF23">
    <property type="entry name" value="MEMBRANE TRANSPORTER PROTEIN YDHB-RELATED"/>
    <property type="match status" value="1"/>
</dbReference>
<evidence type="ECO:0000256" key="1">
    <source>
        <dbReference type="ARBA" id="ARBA00004651"/>
    </source>
</evidence>
<evidence type="ECO:0000256" key="7">
    <source>
        <dbReference type="ARBA" id="ARBA00023136"/>
    </source>
</evidence>
<dbReference type="Pfam" id="PF01925">
    <property type="entry name" value="TauE"/>
    <property type="match status" value="1"/>
</dbReference>
<feature type="transmembrane region" description="Helical" evidence="8">
    <location>
        <begin position="165"/>
        <end position="184"/>
    </location>
</feature>
<feature type="transmembrane region" description="Helical" evidence="8">
    <location>
        <begin position="86"/>
        <end position="112"/>
    </location>
</feature>
<keyword evidence="3" id="KW-0813">Transport</keyword>
<dbReference type="RefSeq" id="WP_284400945.1">
    <property type="nucleotide sequence ID" value="NZ_BSNQ01000009.1"/>
</dbReference>
<feature type="transmembrane region" description="Helical" evidence="8">
    <location>
        <begin position="204"/>
        <end position="221"/>
    </location>
</feature>
<feature type="transmembrane region" description="Helical" evidence="8">
    <location>
        <begin position="258"/>
        <end position="278"/>
    </location>
</feature>
<evidence type="ECO:0000256" key="3">
    <source>
        <dbReference type="ARBA" id="ARBA00022448"/>
    </source>
</evidence>
<reference evidence="9 10" key="1">
    <citation type="submission" date="2020-10" db="EMBL/GenBank/DDBJ databases">
        <title>Phylogeny of dyella-like bacteria.</title>
        <authorList>
            <person name="Fu J."/>
        </authorList>
    </citation>
    <scope>NUCLEOTIDE SEQUENCE [LARGE SCALE GENOMIC DNA]</scope>
    <source>
        <strain evidence="9 10">DHOB07</strain>
    </source>
</reference>
<protein>
    <recommendedName>
        <fullName evidence="8">Probable membrane transporter protein</fullName>
    </recommendedName>
</protein>
<dbReference type="PANTHER" id="PTHR30269">
    <property type="entry name" value="TRANSMEMBRANE PROTEIN YFCA"/>
    <property type="match status" value="1"/>
</dbReference>
<evidence type="ECO:0000313" key="9">
    <source>
        <dbReference type="EMBL" id="MFK2873922.1"/>
    </source>
</evidence>
<dbReference type="EMBL" id="JADIKG010000012">
    <property type="protein sequence ID" value="MFK2873922.1"/>
    <property type="molecule type" value="Genomic_DNA"/>
</dbReference>
<keyword evidence="10" id="KW-1185">Reference proteome</keyword>
<keyword evidence="5 8" id="KW-0812">Transmembrane</keyword>
<feature type="transmembrane region" description="Helical" evidence="8">
    <location>
        <begin position="233"/>
        <end position="252"/>
    </location>
</feature>
<feature type="transmembrane region" description="Helical" evidence="8">
    <location>
        <begin position="12"/>
        <end position="38"/>
    </location>
</feature>
<dbReference type="InterPro" id="IPR002781">
    <property type="entry name" value="TM_pro_TauE-like"/>
</dbReference>
<evidence type="ECO:0000256" key="8">
    <source>
        <dbReference type="RuleBase" id="RU363041"/>
    </source>
</evidence>
<evidence type="ECO:0000313" key="10">
    <source>
        <dbReference type="Proteomes" id="UP001620405"/>
    </source>
</evidence>
<feature type="transmembrane region" description="Helical" evidence="8">
    <location>
        <begin position="45"/>
        <end position="66"/>
    </location>
</feature>
<evidence type="ECO:0000256" key="2">
    <source>
        <dbReference type="ARBA" id="ARBA00009142"/>
    </source>
</evidence>
<dbReference type="Proteomes" id="UP001620405">
    <property type="component" value="Unassembled WGS sequence"/>
</dbReference>
<comment type="similarity">
    <text evidence="2 8">Belongs to the 4-toluene sulfonate uptake permease (TSUP) (TC 2.A.102) family.</text>
</comment>
<keyword evidence="6 8" id="KW-1133">Transmembrane helix</keyword>
<comment type="caution">
    <text evidence="9">The sequence shown here is derived from an EMBL/GenBank/DDBJ whole genome shotgun (WGS) entry which is preliminary data.</text>
</comment>
<proteinExistence type="inferred from homology"/>